<dbReference type="Proteomes" id="UP000033695">
    <property type="component" value="Unassembled WGS sequence"/>
</dbReference>
<name>A0A0F4KTZ3_9LACO</name>
<proteinExistence type="predicted"/>
<dbReference type="PATRIC" id="fig|1218508.4.peg.495"/>
<comment type="caution">
    <text evidence="1">The sequence shown here is derived from an EMBL/GenBank/DDBJ whole genome shotgun (WGS) entry which is preliminary data.</text>
</comment>
<organism evidence="1 2">
    <name type="scientific">Bombilactobacillus mellis</name>
    <dbReference type="NCBI Taxonomy" id="1218508"/>
    <lineage>
        <taxon>Bacteria</taxon>
        <taxon>Bacillati</taxon>
        <taxon>Bacillota</taxon>
        <taxon>Bacilli</taxon>
        <taxon>Lactobacillales</taxon>
        <taxon>Lactobacillaceae</taxon>
        <taxon>Bombilactobacillus</taxon>
    </lineage>
</organism>
<reference evidence="1 2" key="1">
    <citation type="submission" date="2014-12" db="EMBL/GenBank/DDBJ databases">
        <title>Comparative genomics of the lactic acid bacteria isolated from the honey bee gut.</title>
        <authorList>
            <person name="Ellegaard K.M."/>
            <person name="Tamarit D."/>
            <person name="Javelind E."/>
            <person name="Olofsson T."/>
            <person name="Andersson S.G."/>
            <person name="Vasquez A."/>
        </authorList>
    </citation>
    <scope>NUCLEOTIDE SEQUENCE [LARGE SCALE GENOMIC DNA]</scope>
    <source>
        <strain evidence="1 2">Hon2</strain>
    </source>
</reference>
<accession>A0A0F4KTZ3</accession>
<evidence type="ECO:0000313" key="2">
    <source>
        <dbReference type="Proteomes" id="UP000033695"/>
    </source>
</evidence>
<protein>
    <submittedName>
        <fullName evidence="1">Uncharacterized protein</fullName>
    </submittedName>
</protein>
<dbReference type="STRING" id="1218508.JG29_04830"/>
<dbReference type="RefSeq" id="WP_045922361.1">
    <property type="nucleotide sequence ID" value="NZ_JBHTHW010000004.1"/>
</dbReference>
<dbReference type="EMBL" id="JXBZ01000003">
    <property type="protein sequence ID" value="KJY49518.1"/>
    <property type="molecule type" value="Genomic_DNA"/>
</dbReference>
<keyword evidence="2" id="KW-1185">Reference proteome</keyword>
<dbReference type="HOGENOM" id="CLU_721187_0_0_9"/>
<sequence length="383" mass="43474">MNWNKLASMQQADSQKKLAQLKNLQTPDQIINQIILWGQQEHIKSKIINSNIGQLEYGHGTHTFAIIVTALAPQLVQTVAAYQAFGLLKKLQLPVRQRLRLIIFQNNDPQILQQYLNTTTAPQASIVAADNSPFDPTTNFTFNFAPSSHTQGSYLDKLHWQSDTANLQIFLMTVNWQEIHQKWFHFINQYPFQGHLDIAERQVKITISSTLNHNISLQPILEQFLLKLPLDSGSQQFLLVLHYLLNSLLPNSSFEAFYKQAAGGWIKIIVPHNAVNSKDLQDYYHSCYQLSQHYQTKFQSNIASIQRNAKSNPLSHKILAAYQEVIKPTTSQLVLRPSCYHSILNNSFAFGNLLVNDPCTTCEQLTLLTAAYTAVLARIACTK</sequence>
<evidence type="ECO:0000313" key="1">
    <source>
        <dbReference type="EMBL" id="KJY49518.1"/>
    </source>
</evidence>
<gene>
    <name evidence="1" type="ORF">JG29_04830</name>
</gene>
<dbReference type="OrthoDB" id="9761532at2"/>
<dbReference type="AlphaFoldDB" id="A0A0F4KTZ3"/>